<protein>
    <submittedName>
        <fullName evidence="4">Substrate-binding domain-containing protein</fullName>
    </submittedName>
</protein>
<name>A0ABP7JTQ3_9ACTN</name>
<dbReference type="EMBL" id="BAAAZA010000004">
    <property type="protein sequence ID" value="GAA3854576.1"/>
    <property type="molecule type" value="Genomic_DNA"/>
</dbReference>
<keyword evidence="2" id="KW-1133">Transmembrane helix</keyword>
<dbReference type="RefSeq" id="WP_345547340.1">
    <property type="nucleotide sequence ID" value="NZ_BAAAZA010000004.1"/>
</dbReference>
<reference evidence="5" key="1">
    <citation type="journal article" date="2019" name="Int. J. Syst. Evol. Microbiol.">
        <title>The Global Catalogue of Microorganisms (GCM) 10K type strain sequencing project: providing services to taxonomists for standard genome sequencing and annotation.</title>
        <authorList>
            <consortium name="The Broad Institute Genomics Platform"/>
            <consortium name="The Broad Institute Genome Sequencing Center for Infectious Disease"/>
            <person name="Wu L."/>
            <person name="Ma J."/>
        </authorList>
    </citation>
    <scope>NUCLEOTIDE SEQUENCE [LARGE SCALE GENOMIC DNA]</scope>
    <source>
        <strain evidence="5">JCM 16578</strain>
    </source>
</reference>
<keyword evidence="5" id="KW-1185">Reference proteome</keyword>
<evidence type="ECO:0000256" key="2">
    <source>
        <dbReference type="SAM" id="Phobius"/>
    </source>
</evidence>
<evidence type="ECO:0000259" key="3">
    <source>
        <dbReference type="Pfam" id="PF12849"/>
    </source>
</evidence>
<keyword evidence="2" id="KW-0812">Transmembrane</keyword>
<keyword evidence="2" id="KW-0472">Membrane</keyword>
<proteinExistence type="predicted"/>
<accession>A0ABP7JTQ3</accession>
<dbReference type="SUPFAM" id="SSF53850">
    <property type="entry name" value="Periplasmic binding protein-like II"/>
    <property type="match status" value="1"/>
</dbReference>
<dbReference type="Proteomes" id="UP001501563">
    <property type="component" value="Unassembled WGS sequence"/>
</dbReference>
<feature type="domain" description="PBP" evidence="3">
    <location>
        <begin position="238"/>
        <end position="499"/>
    </location>
</feature>
<dbReference type="Pfam" id="PF12849">
    <property type="entry name" value="PBP_like_2"/>
    <property type="match status" value="1"/>
</dbReference>
<dbReference type="PANTHER" id="PTHR30570">
    <property type="entry name" value="PERIPLASMIC PHOSPHATE BINDING COMPONENT OF PHOSPHATE ABC TRANSPORTER"/>
    <property type="match status" value="1"/>
</dbReference>
<dbReference type="InterPro" id="IPR024370">
    <property type="entry name" value="PBP_domain"/>
</dbReference>
<organism evidence="4 5">
    <name type="scientific">Streptomyces lannensis</name>
    <dbReference type="NCBI Taxonomy" id="766498"/>
    <lineage>
        <taxon>Bacteria</taxon>
        <taxon>Bacillati</taxon>
        <taxon>Actinomycetota</taxon>
        <taxon>Actinomycetes</taxon>
        <taxon>Kitasatosporales</taxon>
        <taxon>Streptomycetaceae</taxon>
        <taxon>Streptomyces</taxon>
    </lineage>
</organism>
<evidence type="ECO:0000313" key="4">
    <source>
        <dbReference type="EMBL" id="GAA3854576.1"/>
    </source>
</evidence>
<dbReference type="PANTHER" id="PTHR30570:SF1">
    <property type="entry name" value="PHOSPHATE-BINDING PROTEIN PSTS"/>
    <property type="match status" value="1"/>
</dbReference>
<sequence length="526" mass="56051">MSGIPWDTALAVFGLAVSGAAGVWEFTLVGRKLLGYRVQMDTTAQDAAAAPFAGVLQQMQHNGTPLRDPSFVLLRIENSGRAPIVEDDYLAPDGARAGIRVAFRGRRVVGMVVTELSRSELGSFFTPDDHGPGSPQQVPGLGVSDGLIELPKVKLNRRDHYKVLAVLEREEDFREPAFPDPEVVGGIVGGVRRGRMRKTEYYPFAAKPVRALLIVLVLVLIGESLFMLLRSDPEPAPLDCASGTLTLSGSTALAPVLREAARQYEKVCPDAHIPLSDRTFQGSVPGLSALAAAGKKARLTGSQGLGDRLAFSDGPKSEDGRPQLLPRPVALSLFTLVVNPDAGVKDLSLKQVRDIYAGKITDWNQVKGNDVPIHLVSRNPGSGTRTTLERQVLGGRSLPAATVSDCASLAAAEPGRCEVADTETLLDTVASTPGALGHSEVGAATAQDGVEEVRIDGYPATLEGADEGAYPYWQTEFAYTYGEPPADSMAAGFLRWLADEVGKDVIRSHGDRPCSELAKPLLCRPS</sequence>
<comment type="caution">
    <text evidence="4">The sequence shown here is derived from an EMBL/GenBank/DDBJ whole genome shotgun (WGS) entry which is preliminary data.</text>
</comment>
<keyword evidence="1" id="KW-0732">Signal</keyword>
<gene>
    <name evidence="4" type="ORF">GCM10022207_17250</name>
</gene>
<feature type="transmembrane region" description="Helical" evidence="2">
    <location>
        <begin position="6"/>
        <end position="30"/>
    </location>
</feature>
<dbReference type="InterPro" id="IPR050811">
    <property type="entry name" value="Phosphate_ABC_transporter"/>
</dbReference>
<feature type="transmembrane region" description="Helical" evidence="2">
    <location>
        <begin position="211"/>
        <end position="229"/>
    </location>
</feature>
<evidence type="ECO:0000313" key="5">
    <source>
        <dbReference type="Proteomes" id="UP001501563"/>
    </source>
</evidence>
<dbReference type="Gene3D" id="3.40.190.10">
    <property type="entry name" value="Periplasmic binding protein-like II"/>
    <property type="match status" value="2"/>
</dbReference>
<evidence type="ECO:0000256" key="1">
    <source>
        <dbReference type="ARBA" id="ARBA00022729"/>
    </source>
</evidence>